<evidence type="ECO:0000256" key="1">
    <source>
        <dbReference type="ARBA" id="ARBA00004651"/>
    </source>
</evidence>
<gene>
    <name evidence="8" type="primary">corA</name>
    <name evidence="9" type="ORF">SAMN02746098_02020</name>
</gene>
<dbReference type="Gene3D" id="3.30.460.20">
    <property type="entry name" value="CorA soluble domain-like"/>
    <property type="match status" value="1"/>
</dbReference>
<dbReference type="Gene3D" id="1.20.58.340">
    <property type="entry name" value="Magnesium transport protein CorA, transmembrane region"/>
    <property type="match status" value="2"/>
</dbReference>
<name>A0A1M5XI35_9FIRM</name>
<keyword evidence="4 8" id="KW-1003">Cell membrane</keyword>
<evidence type="ECO:0000256" key="5">
    <source>
        <dbReference type="ARBA" id="ARBA00022692"/>
    </source>
</evidence>
<dbReference type="PANTHER" id="PTHR46494:SF1">
    <property type="entry name" value="CORA FAMILY METAL ION TRANSPORTER (EUROFUNG)"/>
    <property type="match status" value="1"/>
</dbReference>
<dbReference type="GO" id="GO:0005886">
    <property type="term" value="C:plasma membrane"/>
    <property type="evidence" value="ECO:0007669"/>
    <property type="project" value="UniProtKB-SubCell"/>
</dbReference>
<evidence type="ECO:0000256" key="4">
    <source>
        <dbReference type="ARBA" id="ARBA00022475"/>
    </source>
</evidence>
<dbReference type="InterPro" id="IPR002523">
    <property type="entry name" value="MgTranspt_CorA/ZnTranspt_ZntB"/>
</dbReference>
<dbReference type="GO" id="GO:0000287">
    <property type="term" value="F:magnesium ion binding"/>
    <property type="evidence" value="ECO:0007669"/>
    <property type="project" value="TreeGrafter"/>
</dbReference>
<sequence length="317" mass="37649">MIRTFGFKKDSDASFNFNLDSLSENDFQWYWVDFDNPSEPEIDWLRKYFNFHPLSIEDSIYSLNKPKLDYYEGYSFFILNALKSDTLGPTEISLFVDQNYIISFHTESLTEIDEAWERVTGERSNWEKGPSFAVYQILDKIVDQYFPAVYEIEDKLDRIDSNLDNKSSHKLLDDVFQIRGDLLKLRRIVTSMRDLLYRILNSERLPSFKEHKLYFSDIHDHLLKLTDMIESNREITSDLRDSYLSMNSNWMNKNMMVLTVITTIFIPLNFVAGIYGMNFENMPELNWKYGYFIVLGVMIGIGISMFLWFKRKGWFNT</sequence>
<dbReference type="Proteomes" id="UP000183954">
    <property type="component" value="Unassembled WGS sequence"/>
</dbReference>
<dbReference type="NCBIfam" id="TIGR00383">
    <property type="entry name" value="corA"/>
    <property type="match status" value="1"/>
</dbReference>
<dbReference type="GO" id="GO:0050897">
    <property type="term" value="F:cobalt ion binding"/>
    <property type="evidence" value="ECO:0007669"/>
    <property type="project" value="TreeGrafter"/>
</dbReference>
<evidence type="ECO:0000256" key="6">
    <source>
        <dbReference type="ARBA" id="ARBA00022989"/>
    </source>
</evidence>
<organism evidence="9 10">
    <name type="scientific">Desulfosporosinus lacus DSM 15449</name>
    <dbReference type="NCBI Taxonomy" id="1121420"/>
    <lineage>
        <taxon>Bacteria</taxon>
        <taxon>Bacillati</taxon>
        <taxon>Bacillota</taxon>
        <taxon>Clostridia</taxon>
        <taxon>Eubacteriales</taxon>
        <taxon>Desulfitobacteriaceae</taxon>
        <taxon>Desulfosporosinus</taxon>
    </lineage>
</organism>
<comment type="subcellular location">
    <subcellularLocation>
        <location evidence="1">Cell membrane</location>
        <topology evidence="1">Multi-pass membrane protein</topology>
    </subcellularLocation>
    <subcellularLocation>
        <location evidence="8">Membrane</location>
        <topology evidence="8">Multi-pass membrane protein</topology>
    </subcellularLocation>
</comment>
<dbReference type="InterPro" id="IPR045863">
    <property type="entry name" value="CorA_TM1_TM2"/>
</dbReference>
<evidence type="ECO:0000256" key="8">
    <source>
        <dbReference type="RuleBase" id="RU362010"/>
    </source>
</evidence>
<dbReference type="FunFam" id="1.20.58.340:FF:000012">
    <property type="entry name" value="Magnesium transport protein CorA"/>
    <property type="match status" value="1"/>
</dbReference>
<reference evidence="10" key="1">
    <citation type="submission" date="2016-11" db="EMBL/GenBank/DDBJ databases">
        <authorList>
            <person name="Varghese N."/>
            <person name="Submissions S."/>
        </authorList>
    </citation>
    <scope>NUCLEOTIDE SEQUENCE [LARGE SCALE GENOMIC DNA]</scope>
    <source>
        <strain evidence="10">DSM 15449</strain>
    </source>
</reference>
<comment type="function">
    <text evidence="8">Mediates influx of magnesium ions.</text>
</comment>
<dbReference type="EMBL" id="FQXJ01000006">
    <property type="protein sequence ID" value="SHH99184.1"/>
    <property type="molecule type" value="Genomic_DNA"/>
</dbReference>
<dbReference type="PANTHER" id="PTHR46494">
    <property type="entry name" value="CORA FAMILY METAL ION TRANSPORTER (EUROFUNG)"/>
    <property type="match status" value="1"/>
</dbReference>
<evidence type="ECO:0000256" key="7">
    <source>
        <dbReference type="ARBA" id="ARBA00023136"/>
    </source>
</evidence>
<keyword evidence="6 8" id="KW-1133">Transmembrane helix</keyword>
<feature type="transmembrane region" description="Helical" evidence="8">
    <location>
        <begin position="255"/>
        <end position="277"/>
    </location>
</feature>
<dbReference type="RefSeq" id="WP_073029605.1">
    <property type="nucleotide sequence ID" value="NZ_FQXJ01000006.1"/>
</dbReference>
<evidence type="ECO:0000256" key="2">
    <source>
        <dbReference type="ARBA" id="ARBA00009765"/>
    </source>
</evidence>
<keyword evidence="5 8" id="KW-0812">Transmembrane</keyword>
<dbReference type="SUPFAM" id="SSF143865">
    <property type="entry name" value="CorA soluble domain-like"/>
    <property type="match status" value="1"/>
</dbReference>
<evidence type="ECO:0000256" key="3">
    <source>
        <dbReference type="ARBA" id="ARBA00022448"/>
    </source>
</evidence>
<dbReference type="CDD" id="cd12831">
    <property type="entry name" value="TmCorA-like_u2"/>
    <property type="match status" value="1"/>
</dbReference>
<keyword evidence="3 8" id="KW-0813">Transport</keyword>
<proteinExistence type="inferred from homology"/>
<dbReference type="SUPFAM" id="SSF144083">
    <property type="entry name" value="Magnesium transport protein CorA, transmembrane region"/>
    <property type="match status" value="1"/>
</dbReference>
<dbReference type="AlphaFoldDB" id="A0A1M5XI35"/>
<dbReference type="Pfam" id="PF01544">
    <property type="entry name" value="CorA"/>
    <property type="match status" value="1"/>
</dbReference>
<dbReference type="OrthoDB" id="9803416at2"/>
<dbReference type="GO" id="GO:0015087">
    <property type="term" value="F:cobalt ion transmembrane transporter activity"/>
    <property type="evidence" value="ECO:0007669"/>
    <property type="project" value="UniProtKB-UniRule"/>
</dbReference>
<keyword evidence="10" id="KW-1185">Reference proteome</keyword>
<dbReference type="GO" id="GO:0015095">
    <property type="term" value="F:magnesium ion transmembrane transporter activity"/>
    <property type="evidence" value="ECO:0007669"/>
    <property type="project" value="UniProtKB-UniRule"/>
</dbReference>
<feature type="transmembrane region" description="Helical" evidence="8">
    <location>
        <begin position="289"/>
        <end position="309"/>
    </location>
</feature>
<evidence type="ECO:0000313" key="10">
    <source>
        <dbReference type="Proteomes" id="UP000183954"/>
    </source>
</evidence>
<keyword evidence="8" id="KW-0406">Ion transport</keyword>
<accession>A0A1M5XI35</accession>
<keyword evidence="7 8" id="KW-0472">Membrane</keyword>
<comment type="similarity">
    <text evidence="2 8">Belongs to the CorA metal ion transporter (MIT) (TC 1.A.35) family.</text>
</comment>
<keyword evidence="8" id="KW-0460">Magnesium</keyword>
<evidence type="ECO:0000313" key="9">
    <source>
        <dbReference type="EMBL" id="SHH99184.1"/>
    </source>
</evidence>
<dbReference type="InterPro" id="IPR004488">
    <property type="entry name" value="Mg/Co-transport_prot_CorA"/>
</dbReference>
<protein>
    <recommendedName>
        <fullName evidence="8">Magnesium transport protein CorA</fullName>
    </recommendedName>
</protein>
<dbReference type="InterPro" id="IPR045861">
    <property type="entry name" value="CorA_cytoplasmic_dom"/>
</dbReference>
<dbReference type="STRING" id="1121420.SAMN02746098_02020"/>